<dbReference type="EMBL" id="BAABFB010000075">
    <property type="protein sequence ID" value="GAA4490260.1"/>
    <property type="molecule type" value="Genomic_DNA"/>
</dbReference>
<accession>A0ABP8PPZ5</accession>
<gene>
    <name evidence="2" type="ORF">GCM10023094_53230</name>
</gene>
<feature type="transmembrane region" description="Helical" evidence="1">
    <location>
        <begin position="131"/>
        <end position="152"/>
    </location>
</feature>
<dbReference type="PANTHER" id="PTHR37305">
    <property type="entry name" value="INTEGRAL MEMBRANE PROTEIN-RELATED"/>
    <property type="match status" value="1"/>
</dbReference>
<protein>
    <recommendedName>
        <fullName evidence="4">ABC-2 type transport system permease protein</fullName>
    </recommendedName>
</protein>
<comment type="caution">
    <text evidence="2">The sequence shown here is derived from an EMBL/GenBank/DDBJ whole genome shotgun (WGS) entry which is preliminary data.</text>
</comment>
<sequence>MHTEPTATGSLQVAGIDLLLRRRSMIWFAVGMGVYALVVIALYPTFKDDSGLDAFASNSETMAALFGISGSLTSPVGWLNANIYSNFLPLIVLLVTIGYGGACLAGQNEDGTLGPVVASPLSRRTIAVQKFVAMTLLAIPVCVITALCVVVGRNFELTVDYGALAGTTVALVLLGMVFGGLAMAVGAATGSRGAAVGITSAVAAAAYLLNSLAPVVHWLHPARFASPFFYAIGDNQLEDGLPLAWAGILLGLAAATLLATLAAFTRLDVD</sequence>
<evidence type="ECO:0000313" key="2">
    <source>
        <dbReference type="EMBL" id="GAA4490260.1"/>
    </source>
</evidence>
<keyword evidence="1" id="KW-0812">Transmembrane</keyword>
<dbReference type="Pfam" id="PF12679">
    <property type="entry name" value="ABC2_membrane_2"/>
    <property type="match status" value="1"/>
</dbReference>
<organism evidence="2 3">
    <name type="scientific">Rhodococcus olei</name>
    <dbReference type="NCBI Taxonomy" id="2161675"/>
    <lineage>
        <taxon>Bacteria</taxon>
        <taxon>Bacillati</taxon>
        <taxon>Actinomycetota</taxon>
        <taxon>Actinomycetes</taxon>
        <taxon>Mycobacteriales</taxon>
        <taxon>Nocardiaceae</taxon>
        <taxon>Rhodococcus</taxon>
    </lineage>
</organism>
<proteinExistence type="predicted"/>
<feature type="transmembrane region" description="Helical" evidence="1">
    <location>
        <begin position="164"/>
        <end position="187"/>
    </location>
</feature>
<feature type="transmembrane region" description="Helical" evidence="1">
    <location>
        <begin position="243"/>
        <end position="264"/>
    </location>
</feature>
<keyword evidence="1" id="KW-1133">Transmembrane helix</keyword>
<feature type="transmembrane region" description="Helical" evidence="1">
    <location>
        <begin position="83"/>
        <end position="105"/>
    </location>
</feature>
<evidence type="ECO:0000313" key="3">
    <source>
        <dbReference type="Proteomes" id="UP001501183"/>
    </source>
</evidence>
<name>A0ABP8PPZ5_9NOCA</name>
<dbReference type="Proteomes" id="UP001501183">
    <property type="component" value="Unassembled WGS sequence"/>
</dbReference>
<keyword evidence="3" id="KW-1185">Reference proteome</keyword>
<evidence type="ECO:0008006" key="4">
    <source>
        <dbReference type="Google" id="ProtNLM"/>
    </source>
</evidence>
<keyword evidence="1" id="KW-0472">Membrane</keyword>
<dbReference type="PANTHER" id="PTHR37305:SF1">
    <property type="entry name" value="MEMBRANE PROTEIN"/>
    <property type="match status" value="1"/>
</dbReference>
<feature type="transmembrane region" description="Helical" evidence="1">
    <location>
        <begin position="194"/>
        <end position="219"/>
    </location>
</feature>
<reference evidence="3" key="1">
    <citation type="journal article" date="2019" name="Int. J. Syst. Evol. Microbiol.">
        <title>The Global Catalogue of Microorganisms (GCM) 10K type strain sequencing project: providing services to taxonomists for standard genome sequencing and annotation.</title>
        <authorList>
            <consortium name="The Broad Institute Genomics Platform"/>
            <consortium name="The Broad Institute Genome Sequencing Center for Infectious Disease"/>
            <person name="Wu L."/>
            <person name="Ma J."/>
        </authorList>
    </citation>
    <scope>NUCLEOTIDE SEQUENCE [LARGE SCALE GENOMIC DNA]</scope>
    <source>
        <strain evidence="3">JCM 32206</strain>
    </source>
</reference>
<dbReference type="RefSeq" id="WP_345352894.1">
    <property type="nucleotide sequence ID" value="NZ_BAABFB010000075.1"/>
</dbReference>
<evidence type="ECO:0000256" key="1">
    <source>
        <dbReference type="SAM" id="Phobius"/>
    </source>
</evidence>
<feature type="transmembrane region" description="Helical" evidence="1">
    <location>
        <begin position="26"/>
        <end position="46"/>
    </location>
</feature>